<comment type="caution">
    <text evidence="3">The sequence shown here is derived from an EMBL/GenBank/DDBJ whole genome shotgun (WGS) entry which is preliminary data.</text>
</comment>
<feature type="transmembrane region" description="Helical" evidence="2">
    <location>
        <begin position="5"/>
        <end position="22"/>
    </location>
</feature>
<name>A0ABS4JZU5_9CLOT</name>
<evidence type="ECO:0000256" key="2">
    <source>
        <dbReference type="SAM" id="Phobius"/>
    </source>
</evidence>
<evidence type="ECO:0000256" key="1">
    <source>
        <dbReference type="SAM" id="MobiDB-lite"/>
    </source>
</evidence>
<sequence>MKRIFYSLIVVTYSVICIYIMTNYNVPNKNINHNITVVKKQQGEVQMNGKTIEDKEIKGNNEKEDQSVSSYTISNPNEDSEDEINFHDYRKRKSIDMIRDSMEELSQMENVDEIKGEFDAYNIEQRKRNQVIKVPIEDLVSYLSLEEKAKILSLSKKLTKEDFQKFQEYLSYKNQKIGVRRALEILEQRMSSKQVSEIKEIFSKYIDMNTVENIKS</sequence>
<feature type="compositionally biased region" description="Polar residues" evidence="1">
    <location>
        <begin position="67"/>
        <end position="77"/>
    </location>
</feature>
<gene>
    <name evidence="3" type="ORF">J2Z44_000844</name>
</gene>
<keyword evidence="2" id="KW-0472">Membrane</keyword>
<keyword evidence="2" id="KW-0812">Transmembrane</keyword>
<feature type="compositionally biased region" description="Basic and acidic residues" evidence="1">
    <location>
        <begin position="51"/>
        <end position="66"/>
    </location>
</feature>
<organism evidence="3 4">
    <name type="scientific">Clostridium punense</name>
    <dbReference type="NCBI Taxonomy" id="1054297"/>
    <lineage>
        <taxon>Bacteria</taxon>
        <taxon>Bacillati</taxon>
        <taxon>Bacillota</taxon>
        <taxon>Clostridia</taxon>
        <taxon>Eubacteriales</taxon>
        <taxon>Clostridiaceae</taxon>
        <taxon>Clostridium</taxon>
    </lineage>
</organism>
<keyword evidence="4" id="KW-1185">Reference proteome</keyword>
<reference evidence="3 4" key="1">
    <citation type="submission" date="2021-03" db="EMBL/GenBank/DDBJ databases">
        <title>Genomic Encyclopedia of Type Strains, Phase IV (KMG-IV): sequencing the most valuable type-strain genomes for metagenomic binning, comparative biology and taxonomic classification.</title>
        <authorList>
            <person name="Goeker M."/>
        </authorList>
    </citation>
    <scope>NUCLEOTIDE SEQUENCE [LARGE SCALE GENOMIC DNA]</scope>
    <source>
        <strain evidence="3 4">DSM 28650</strain>
    </source>
</reference>
<protein>
    <submittedName>
        <fullName evidence="3">Uncharacterized protein</fullName>
    </submittedName>
</protein>
<keyword evidence="2" id="KW-1133">Transmembrane helix</keyword>
<feature type="region of interest" description="Disordered" evidence="1">
    <location>
        <begin position="49"/>
        <end position="81"/>
    </location>
</feature>
<dbReference type="Proteomes" id="UP001519308">
    <property type="component" value="Unassembled WGS sequence"/>
</dbReference>
<evidence type="ECO:0000313" key="4">
    <source>
        <dbReference type="Proteomes" id="UP001519308"/>
    </source>
</evidence>
<dbReference type="RefSeq" id="WP_021282200.1">
    <property type="nucleotide sequence ID" value="NZ_JAGGLL010000005.1"/>
</dbReference>
<dbReference type="EMBL" id="JAGGLL010000005">
    <property type="protein sequence ID" value="MBP2021057.1"/>
    <property type="molecule type" value="Genomic_DNA"/>
</dbReference>
<evidence type="ECO:0000313" key="3">
    <source>
        <dbReference type="EMBL" id="MBP2021057.1"/>
    </source>
</evidence>
<proteinExistence type="predicted"/>
<accession>A0ABS4JZU5</accession>